<proteinExistence type="predicted"/>
<organism evidence="4 5">
    <name type="scientific">Brevibacterium salitolerans</name>
    <dbReference type="NCBI Taxonomy" id="1403566"/>
    <lineage>
        <taxon>Bacteria</taxon>
        <taxon>Bacillati</taxon>
        <taxon>Actinomycetota</taxon>
        <taxon>Actinomycetes</taxon>
        <taxon>Micrococcales</taxon>
        <taxon>Brevibacteriaceae</taxon>
        <taxon>Brevibacterium</taxon>
    </lineage>
</organism>
<gene>
    <name evidence="4" type="ORF">GCM10009823_17650</name>
</gene>
<feature type="transmembrane region" description="Helical" evidence="2">
    <location>
        <begin position="281"/>
        <end position="304"/>
    </location>
</feature>
<evidence type="ECO:0000313" key="5">
    <source>
        <dbReference type="Proteomes" id="UP001500984"/>
    </source>
</evidence>
<sequence length="503" mass="50582">MSQIAVIAIPLILLFAVILLKRIPWIGGSVEAALLLAGLSLALLSGVAPVDYLTGTVDGIDRMAWVIALSLFGSIYAETQVRMGTIDATMGLLRRVFGDSPRGLITATFITLVIGGSLLGDAIATATVIGFLVIHSLAAMGVRPVQIGMIILVGASLGSIMPPVSQAILLSASLVGTDPSPVIRIAFLTVGAAVVFAILESFRFVRKRKGAAEAGAGASGDDAGRRGRDAEAGGASGAGSGALPAGGAGSAGAPGAGAGAGAVLAPVPSARSLLRTHGHTFVPMLVLLAIVLLNTGWGINVYTVVPGLSHLTAALESVPILNGFANPVVMAIGTAALLSFLYPVVHRAPGAVLAEGTRKVLKTIRLQLCAGFLVGMVYASGLVDSVADLAQSMHGGSVVTVGVAAILVLGMLTGSQTAAQTVTVPFLSPLLEQLGVEPFNIALSMSHLAAAAQNLPPVGLTAFVVVGLVGGSLNTKVDPVKVMVLALPNSLFLIAVGIVALLV</sequence>
<protein>
    <recommendedName>
        <fullName evidence="3">TRAP C4-dicarboxylate transport system permease DctM subunit domain-containing protein</fullName>
    </recommendedName>
</protein>
<evidence type="ECO:0000256" key="1">
    <source>
        <dbReference type="SAM" id="MobiDB-lite"/>
    </source>
</evidence>
<feature type="domain" description="TRAP C4-dicarboxylate transport system permease DctM subunit" evidence="3">
    <location>
        <begin position="26"/>
        <end position="499"/>
    </location>
</feature>
<dbReference type="EMBL" id="BAAAPZ010000006">
    <property type="protein sequence ID" value="GAA2097143.1"/>
    <property type="molecule type" value="Genomic_DNA"/>
</dbReference>
<feature type="transmembrane region" description="Helical" evidence="2">
    <location>
        <begin position="366"/>
        <end position="387"/>
    </location>
</feature>
<feature type="region of interest" description="Disordered" evidence="1">
    <location>
        <begin position="214"/>
        <end position="238"/>
    </location>
</feature>
<evidence type="ECO:0000313" key="4">
    <source>
        <dbReference type="EMBL" id="GAA2097143.1"/>
    </source>
</evidence>
<keyword evidence="5" id="KW-1185">Reference proteome</keyword>
<evidence type="ECO:0000256" key="2">
    <source>
        <dbReference type="SAM" id="Phobius"/>
    </source>
</evidence>
<dbReference type="Proteomes" id="UP001500984">
    <property type="component" value="Unassembled WGS sequence"/>
</dbReference>
<reference evidence="5" key="1">
    <citation type="journal article" date="2019" name="Int. J. Syst. Evol. Microbiol.">
        <title>The Global Catalogue of Microorganisms (GCM) 10K type strain sequencing project: providing services to taxonomists for standard genome sequencing and annotation.</title>
        <authorList>
            <consortium name="The Broad Institute Genomics Platform"/>
            <consortium name="The Broad Institute Genome Sequencing Center for Infectious Disease"/>
            <person name="Wu L."/>
            <person name="Ma J."/>
        </authorList>
    </citation>
    <scope>NUCLEOTIDE SEQUENCE [LARGE SCALE GENOMIC DNA]</scope>
    <source>
        <strain evidence="5">JCM 15900</strain>
    </source>
</reference>
<feature type="transmembrane region" description="Helical" evidence="2">
    <location>
        <begin position="482"/>
        <end position="502"/>
    </location>
</feature>
<feature type="transmembrane region" description="Helical" evidence="2">
    <location>
        <begin position="324"/>
        <end position="345"/>
    </location>
</feature>
<feature type="transmembrane region" description="Helical" evidence="2">
    <location>
        <begin position="448"/>
        <end position="470"/>
    </location>
</feature>
<feature type="transmembrane region" description="Helical" evidence="2">
    <location>
        <begin position="30"/>
        <end position="52"/>
    </location>
</feature>
<accession>A0ABP5IAL8</accession>
<feature type="transmembrane region" description="Helical" evidence="2">
    <location>
        <begin position="147"/>
        <end position="169"/>
    </location>
</feature>
<dbReference type="RefSeq" id="WP_344336912.1">
    <property type="nucleotide sequence ID" value="NZ_BAAAPZ010000006.1"/>
</dbReference>
<feature type="transmembrane region" description="Helical" evidence="2">
    <location>
        <begin position="181"/>
        <end position="199"/>
    </location>
</feature>
<comment type="caution">
    <text evidence="4">The sequence shown here is derived from an EMBL/GenBank/DDBJ whole genome shotgun (WGS) entry which is preliminary data.</text>
</comment>
<dbReference type="Pfam" id="PF06808">
    <property type="entry name" value="DctM"/>
    <property type="match status" value="1"/>
</dbReference>
<evidence type="ECO:0000259" key="3">
    <source>
        <dbReference type="Pfam" id="PF06808"/>
    </source>
</evidence>
<feature type="transmembrane region" description="Helical" evidence="2">
    <location>
        <begin position="103"/>
        <end position="135"/>
    </location>
</feature>
<keyword evidence="2" id="KW-0472">Membrane</keyword>
<dbReference type="InterPro" id="IPR010656">
    <property type="entry name" value="DctM"/>
</dbReference>
<name>A0ABP5IAL8_9MICO</name>
<keyword evidence="2" id="KW-1133">Transmembrane helix</keyword>
<feature type="compositionally biased region" description="Basic and acidic residues" evidence="1">
    <location>
        <begin position="222"/>
        <end position="231"/>
    </location>
</feature>
<feature type="transmembrane region" description="Helical" evidence="2">
    <location>
        <begin position="393"/>
        <end position="412"/>
    </location>
</feature>
<keyword evidence="2" id="KW-0812">Transmembrane</keyword>